<evidence type="ECO:0000256" key="1">
    <source>
        <dbReference type="SAM" id="Phobius"/>
    </source>
</evidence>
<dbReference type="AlphaFoldDB" id="A0AAD9CY72"/>
<keyword evidence="4" id="KW-1185">Reference proteome</keyword>
<keyword evidence="1" id="KW-0812">Transmembrane</keyword>
<feature type="transmembrane region" description="Helical" evidence="1">
    <location>
        <begin position="323"/>
        <end position="344"/>
    </location>
</feature>
<keyword evidence="1" id="KW-1133">Transmembrane helix</keyword>
<evidence type="ECO:0000256" key="2">
    <source>
        <dbReference type="SAM" id="SignalP"/>
    </source>
</evidence>
<keyword evidence="1" id="KW-0472">Membrane</keyword>
<reference evidence="3" key="1">
    <citation type="submission" date="2023-02" db="EMBL/GenBank/DDBJ databases">
        <title>Identification and recombinant expression of a fungal hydrolase from Papiliotrema laurentii that hydrolyzes apple cutin and clears colloidal polyester polyurethane.</title>
        <authorList>
            <consortium name="DOE Joint Genome Institute"/>
            <person name="Roman V.A."/>
            <person name="Bojanowski C."/>
            <person name="Crable B.R."/>
            <person name="Wagner D.N."/>
            <person name="Hung C.S."/>
            <person name="Nadeau L.J."/>
            <person name="Schratz L."/>
            <person name="Haridas S."/>
            <person name="Pangilinan J."/>
            <person name="Lipzen A."/>
            <person name="Na H."/>
            <person name="Yan M."/>
            <person name="Ng V."/>
            <person name="Grigoriev I.V."/>
            <person name="Spatafora J.W."/>
            <person name="Barlow D."/>
            <person name="Biffinger J."/>
            <person name="Kelley-Loughnane N."/>
            <person name="Varaljay V.A."/>
            <person name="Crookes-Goodson W.J."/>
        </authorList>
    </citation>
    <scope>NUCLEOTIDE SEQUENCE</scope>
    <source>
        <strain evidence="3">5307AH</strain>
    </source>
</reference>
<sequence>MQYLALALAAAAVVNAQTNTTLIPSGISEGCSTFLTQLNSDATLASCVQPLINATSSFSPNADGNLTSSDINYALGAICKSTAGCSDSTVRTWLSSFYTSCQAELTSTESYAAQVRELYDILYVVNPLQAAVCAVDSANQEYCVNAIIAAEKNSSAARTSTAASASASASGVANNTLFNLAVSDSTWSPVAFAADHLYITLNVAGSLTKRMLNLLSSRQAVTQNFATIITPNATTYRNTNLPFLFLQPTLASDALCTPCTREIMVAYIKWESKQPYALGLSQSPILGGQSALWNAINSTCGSAYVNAITSEVGTFTQQTTGGAMAMLVPSSLAVAVASVLGFALL</sequence>
<evidence type="ECO:0000313" key="3">
    <source>
        <dbReference type="EMBL" id="KAK1922620.1"/>
    </source>
</evidence>
<keyword evidence="2" id="KW-0732">Signal</keyword>
<proteinExistence type="predicted"/>
<protein>
    <submittedName>
        <fullName evidence="3">Uncharacterized protein</fullName>
    </submittedName>
</protein>
<feature type="chain" id="PRO_5042018614" evidence="2">
    <location>
        <begin position="17"/>
        <end position="345"/>
    </location>
</feature>
<feature type="signal peptide" evidence="2">
    <location>
        <begin position="1"/>
        <end position="16"/>
    </location>
</feature>
<gene>
    <name evidence="3" type="ORF">DB88DRAFT_495737</name>
</gene>
<dbReference type="Proteomes" id="UP001182556">
    <property type="component" value="Unassembled WGS sequence"/>
</dbReference>
<dbReference type="EMBL" id="JAODAN010000008">
    <property type="protein sequence ID" value="KAK1922620.1"/>
    <property type="molecule type" value="Genomic_DNA"/>
</dbReference>
<name>A0AAD9CY72_PAPLA</name>
<evidence type="ECO:0000313" key="4">
    <source>
        <dbReference type="Proteomes" id="UP001182556"/>
    </source>
</evidence>
<organism evidence="3 4">
    <name type="scientific">Papiliotrema laurentii</name>
    <name type="common">Cryptococcus laurentii</name>
    <dbReference type="NCBI Taxonomy" id="5418"/>
    <lineage>
        <taxon>Eukaryota</taxon>
        <taxon>Fungi</taxon>
        <taxon>Dikarya</taxon>
        <taxon>Basidiomycota</taxon>
        <taxon>Agaricomycotina</taxon>
        <taxon>Tremellomycetes</taxon>
        <taxon>Tremellales</taxon>
        <taxon>Rhynchogastremaceae</taxon>
        <taxon>Papiliotrema</taxon>
    </lineage>
</organism>
<comment type="caution">
    <text evidence="3">The sequence shown here is derived from an EMBL/GenBank/DDBJ whole genome shotgun (WGS) entry which is preliminary data.</text>
</comment>
<accession>A0AAD9CY72</accession>